<evidence type="ECO:0000313" key="2">
    <source>
        <dbReference type="Proteomes" id="UP000545037"/>
    </source>
</evidence>
<keyword evidence="2" id="KW-1185">Reference proteome</keyword>
<comment type="caution">
    <text evidence="1">The sequence shown here is derived from an EMBL/GenBank/DDBJ whole genome shotgun (WGS) entry which is preliminary data.</text>
</comment>
<organism evidence="1 2">
    <name type="scientific">Brevundimonas variabilis</name>
    <dbReference type="NCBI Taxonomy" id="74312"/>
    <lineage>
        <taxon>Bacteria</taxon>
        <taxon>Pseudomonadati</taxon>
        <taxon>Pseudomonadota</taxon>
        <taxon>Alphaproteobacteria</taxon>
        <taxon>Caulobacterales</taxon>
        <taxon>Caulobacteraceae</taxon>
        <taxon>Brevundimonas</taxon>
    </lineage>
</organism>
<evidence type="ECO:0000313" key="1">
    <source>
        <dbReference type="EMBL" id="MBB5747399.1"/>
    </source>
</evidence>
<reference evidence="1 2" key="1">
    <citation type="submission" date="2020-08" db="EMBL/GenBank/DDBJ databases">
        <title>Genomic Encyclopedia of Type Strains, Phase IV (KMG-IV): sequencing the most valuable type-strain genomes for metagenomic binning, comparative biology and taxonomic classification.</title>
        <authorList>
            <person name="Goeker M."/>
        </authorList>
    </citation>
    <scope>NUCLEOTIDE SEQUENCE [LARGE SCALE GENOMIC DNA]</scope>
    <source>
        <strain evidence="1 2">DSM 4737</strain>
    </source>
</reference>
<dbReference type="EMBL" id="JACHOR010000005">
    <property type="protein sequence ID" value="MBB5747399.1"/>
    <property type="molecule type" value="Genomic_DNA"/>
</dbReference>
<protein>
    <submittedName>
        <fullName evidence="1">Uncharacterized protein</fullName>
    </submittedName>
</protein>
<proteinExistence type="predicted"/>
<dbReference type="Proteomes" id="UP000545037">
    <property type="component" value="Unassembled WGS sequence"/>
</dbReference>
<sequence>MDQTALIEAAKERFDFDAWPRLVGVEAARRTTGFVLDLRSSFTGWAMERRIAHGDRGYADYFQEVPEPEHRVMVRVTEHASHDAALLALLELLSGSMVVSLPRLDDLLIGDVTFCGHDEQVNALFFVRHNVLVDTRSIGDAPVSVLPFARLVDQQIFAASA</sequence>
<name>A0A7W9CKQ9_9CAUL</name>
<gene>
    <name evidence="1" type="ORF">GGR13_003020</name>
</gene>
<dbReference type="AlphaFoldDB" id="A0A7W9CKQ9"/>
<accession>A0A7W9CKQ9</accession>
<dbReference type="RefSeq" id="WP_183214372.1">
    <property type="nucleotide sequence ID" value="NZ_JACHOR010000005.1"/>
</dbReference>